<comment type="caution">
    <text evidence="2">The sequence shown here is derived from an EMBL/GenBank/DDBJ whole genome shotgun (WGS) entry which is preliminary data.</text>
</comment>
<evidence type="ECO:0000256" key="1">
    <source>
        <dbReference type="SAM" id="MobiDB-lite"/>
    </source>
</evidence>
<protein>
    <submittedName>
        <fullName evidence="2">Uncharacterized protein</fullName>
    </submittedName>
</protein>
<proteinExistence type="predicted"/>
<feature type="region of interest" description="Disordered" evidence="1">
    <location>
        <begin position="1738"/>
        <end position="1759"/>
    </location>
</feature>
<evidence type="ECO:0000313" key="2">
    <source>
        <dbReference type="EMBL" id="OLP82944.1"/>
    </source>
</evidence>
<dbReference type="OrthoDB" id="418844at2759"/>
<feature type="region of interest" description="Disordered" evidence="1">
    <location>
        <begin position="229"/>
        <end position="249"/>
    </location>
</feature>
<evidence type="ECO:0000313" key="3">
    <source>
        <dbReference type="Proteomes" id="UP000186817"/>
    </source>
</evidence>
<gene>
    <name evidence="2" type="ORF">AK812_SmicGene36343</name>
</gene>
<name>A0A1Q9CJ55_SYMMI</name>
<reference evidence="2 3" key="1">
    <citation type="submission" date="2016-02" db="EMBL/GenBank/DDBJ databases">
        <title>Genome analysis of coral dinoflagellate symbionts highlights evolutionary adaptations to a symbiotic lifestyle.</title>
        <authorList>
            <person name="Aranda M."/>
            <person name="Li Y."/>
            <person name="Liew Y.J."/>
            <person name="Baumgarten S."/>
            <person name="Simakov O."/>
            <person name="Wilson M."/>
            <person name="Piel J."/>
            <person name="Ashoor H."/>
            <person name="Bougouffa S."/>
            <person name="Bajic V.B."/>
            <person name="Ryu T."/>
            <person name="Ravasi T."/>
            <person name="Bayer T."/>
            <person name="Micklem G."/>
            <person name="Kim H."/>
            <person name="Bhak J."/>
            <person name="Lajeunesse T.C."/>
            <person name="Voolstra C.R."/>
        </authorList>
    </citation>
    <scope>NUCLEOTIDE SEQUENCE [LARGE SCALE GENOMIC DNA]</scope>
    <source>
        <strain evidence="2 3">CCMP2467</strain>
    </source>
</reference>
<sequence>MAAPCVAYSQPFLPRPRAVALLASGLPSDAALAGGPACGCLVDGHPERPSHVARPGRHADRRRLRVVLPLAPATCGDHDASGCGQRSDALGDHPLTCPRTGLLARHAKVVEQAWCRAAREAVGPEGHVVPQQWLAHTTALGVASDDRRRLELDATLVSDGTPHAGAPSRDGAVLQVAERRKRSTYPELAQGGRSDDMLRWSQVAKLAVKEAQLEEEMQDYLKRQIDQKEEVNRKREAEKEQKLEEAKREQTKLAQRALVQEVGDQEKKNQARRRRIEEEKRALQEYAAASPSLCMGASRRRFVLEFGMRVHSFQARSKATKPKIRDQADLTKQAQLKLERRKNQDFLFQQIAERDHQKRLMQEQKGGLKVAAQAAAEEHRVTQSQQMLERKKRYLQPDAEYRLDLEGQMRTKQTTQHTLEDQMSGAEKAINRRYVFEALQKTSDPEAAVGAFHFCCCAEDDRQDLHGVGGVKRLGHLGVTKGAGSHGSGLLQSKTHLDPSRLKDFEGEEWRGSAGLKQQELANESSNKLAAQCRRAKPTQPMAVAEQQRKDRGVHPMLLFAIWPPPIFLSLPERSLEEVRSTTRAQSEMREECPGQIRLLQFGRTHTETTCCPTDSMECGGCAVYKDGKCETCRGGFIRQNASCVACLSALDWVNENGVSCDAIAGAGCNDRPVKGISSNQACCNCGGGHKSPTPFQYEEKRFAVGSPIELKPIPRTARRYSVDAGCSLAVLNLTIDGSTGVISYDASKQRPAKAFSVQCEVTAHQGLGLSETVKVTVAADFMTYSSNTLVFSKNVSSYPVSTARGTWRDFSMTCAPEAPWLSLDSSTGLLQTSAGTAGAVTEAGDGNFMGIDGAVCVVSAWQFADSPNPNNESKEEQRSSTMVVLQPRPWPALDYGSSFAEVVVGEELPPLKLKVPAGYEEGAGGLKPTSFDVFCLGDEHGVLEVAADGSIIIAPRASMAKLFDEMLADSFQRKSVILHCEVWGSFPGTQFQPLHTSLDITIKDSMCWVSETFRGEVVGAETHEMASGCRNSCRFSKVCSHFTYNQSENSCKFYRINNEMGSPVTAYAKVTDCTDLSSCIRLQHPEWAIAGDFCPVEYDYRRGGPVYRKESSIPQEVMYLAKVPPGTTSDCPVGNWLVQEASPIVDFVDAKMGYFELGGDEKLCLDAGLPSEAGKGSIHLDWATMPCGRPLFDEVEDEKIHPLVFDDPTTAQPDDFWLHPCDCVPHEWGSGWPVNPLVVEGMPAGSDGAGLSTYIPPPTLIVSGQFACPSRQLLPGKMGIHFVSEDFAAWLCLGVRTPWRRVATALTASGSSGYIVAGKGGTSHGAETCRLFSGCDALVREFGMEGAQQRRYEKRLYMFLQFLTQKISVSPSYAKASIVINPGGIVDFTSNMSRTLDRQSVYSEKIGNYSTVKMLGFTEILQPYGYVILLQLLGSAFLEQYSTFSSVQLIQSSVRGVGGLASATVDGLNPGQAYHWALYARSNQPDVSHKVAASWPPEHPNPQRYSDYVNHGDQISFAQRKISGVGMMTEGTATSNPRGELVFDFEDQKSGVADKDKIARELDVIGGEWASSSVISEDRTFLDDLQSSLLELPDPVPLPAPAPSQDKPQVAQLRQWKPQDSQAERQAALSKWSQLLMAVPHLFQEDTQFEIVHENSQIELGNFDLRFAKKSTNTLESRVSSLRRFEFAAWAVKDFPREPLAEPPVFLYCQRLSEKQPASSAPDQFCQALNFTDGTLGLQTSARDPRPGQPQGAGPDASLYAPAKAAQAGASFICRSGGLFMIFARARHSDVKRSQLTALVSNLGLSLGFVCVNIWDWCAMAASRSGRWSTESGSQSSAASLTEAADAWEIVDSSFSEPSSADSSDEDSQLFQSVSHSLALVAGDPD</sequence>
<organism evidence="2 3">
    <name type="scientific">Symbiodinium microadriaticum</name>
    <name type="common">Dinoflagellate</name>
    <name type="synonym">Zooxanthella microadriatica</name>
    <dbReference type="NCBI Taxonomy" id="2951"/>
    <lineage>
        <taxon>Eukaryota</taxon>
        <taxon>Sar</taxon>
        <taxon>Alveolata</taxon>
        <taxon>Dinophyceae</taxon>
        <taxon>Suessiales</taxon>
        <taxon>Symbiodiniaceae</taxon>
        <taxon>Symbiodinium</taxon>
    </lineage>
</organism>
<keyword evidence="3" id="KW-1185">Reference proteome</keyword>
<dbReference type="Proteomes" id="UP000186817">
    <property type="component" value="Unassembled WGS sequence"/>
</dbReference>
<accession>A0A1Q9CJ55</accession>
<dbReference type="EMBL" id="LSRX01001153">
    <property type="protein sequence ID" value="OLP82944.1"/>
    <property type="molecule type" value="Genomic_DNA"/>
</dbReference>